<dbReference type="PANTHER" id="PTHR17920:SF22">
    <property type="entry name" value="DUF726 DOMAIN PROTEIN (AFU_ORTHOLOGUE AFUA_2G12860)"/>
    <property type="match status" value="1"/>
</dbReference>
<evidence type="ECO:0000256" key="6">
    <source>
        <dbReference type="SAM" id="MobiDB-lite"/>
    </source>
</evidence>
<feature type="region of interest" description="Disordered" evidence="6">
    <location>
        <begin position="1"/>
        <end position="21"/>
    </location>
</feature>
<evidence type="ECO:0000313" key="8">
    <source>
        <dbReference type="EMBL" id="RMY74795.1"/>
    </source>
</evidence>
<dbReference type="InterPro" id="IPR029058">
    <property type="entry name" value="AB_hydrolase_fold"/>
</dbReference>
<name>A0A3M7EDS4_HORWE</name>
<dbReference type="AlphaFoldDB" id="A0A3M7EDS4"/>
<dbReference type="PANTHER" id="PTHR17920">
    <property type="entry name" value="TRANSMEMBRANE AND COILED-COIL DOMAIN-CONTAINING PROTEIN 4 TMCO4"/>
    <property type="match status" value="1"/>
</dbReference>
<feature type="region of interest" description="Disordered" evidence="6">
    <location>
        <begin position="83"/>
        <end position="135"/>
    </location>
</feature>
<keyword evidence="4 7" id="KW-1133">Transmembrane helix</keyword>
<feature type="compositionally biased region" description="Gly residues" evidence="6">
    <location>
        <begin position="752"/>
        <end position="762"/>
    </location>
</feature>
<evidence type="ECO:0008006" key="10">
    <source>
        <dbReference type="Google" id="ProtNLM"/>
    </source>
</evidence>
<proteinExistence type="inferred from homology"/>
<feature type="transmembrane region" description="Helical" evidence="7">
    <location>
        <begin position="282"/>
        <end position="307"/>
    </location>
</feature>
<evidence type="ECO:0000256" key="3">
    <source>
        <dbReference type="ARBA" id="ARBA00022692"/>
    </source>
</evidence>
<accession>A0A3M7EDS4</accession>
<dbReference type="Proteomes" id="UP000269276">
    <property type="component" value="Unassembled WGS sequence"/>
</dbReference>
<dbReference type="SUPFAM" id="SSF53474">
    <property type="entry name" value="alpha/beta-Hydrolases"/>
    <property type="match status" value="1"/>
</dbReference>
<sequence length="762" mass="83714">MTSDLTMIGQRKNDNKSQQQEETLATLLADAGHEELFIQAISHVASSMRNDIENTFSIARSAEQDETADVEVHLDEYGVPQGVEASHEPMMSPTWSSDQTDLTKQEQKALKQQKKSEEQAFKQKQKVEASETKHREKAEMMITKEVQSEEFRDLRQKAIDHFDQWSSQALGRIEDELRLEMKEQEDAGGGVGKVNSLAELPELQRMLILHSCLLLLLGLEHYGPESRVFLKRLWSHLDLANIVLVNDESKVAQGLAHAADSGMNADAETQKRIRDKKIARRWMIGAGAAVGATLIGVTGGLAAPLLAAGVGSAMAGVGLGSTAVATYLGAMAGSAPLIGIFFGAYGGKMAGEMVGNYAKEVSDFAFIPVRKSTFSKDADSRRLRVAIGISGWVTEDAEVVKPWQFIGKEGFESYALRWELGTLLDMGHGMTTYAKSATWGFAKNQAISHTFFATLSAALWPLAVAKASRLVDNPFTMALQKSIKAGRVLADALCNKVQGERPVTLVGYSMGARVIVACLEELAKRREFGIVENVVLAGAANSRDTKVWRRIRAVVYGRVVNAYSSSDFLLAFLFRTHNLTAGVAGLAPIENVYGVENVDVSSIVKSHFQYRYMTGQIMSACGFEDIDHHAVEREIERMQKETAQVEKERAEKERMAREEGLTPEEEAKMMEEQLQKKRKPAKEKMDDAMSGMKQKFSKMSMNKRGKGRVESEDSEVDRSDSASEYNMDISTKADGTKVKQKGARGAKSTGSAMGGFVPGPLL</sequence>
<comment type="subcellular location">
    <subcellularLocation>
        <location evidence="1">Membrane</location>
        <topology evidence="1">Multi-pass membrane protein</topology>
    </subcellularLocation>
</comment>
<dbReference type="VEuPathDB" id="FungiDB:BTJ68_06137"/>
<evidence type="ECO:0000256" key="4">
    <source>
        <dbReference type="ARBA" id="ARBA00022989"/>
    </source>
</evidence>
<feature type="transmembrane region" description="Helical" evidence="7">
    <location>
        <begin position="327"/>
        <end position="345"/>
    </location>
</feature>
<dbReference type="OrthoDB" id="277931at2759"/>
<gene>
    <name evidence="8" type="ORF">D0863_03001</name>
</gene>
<evidence type="ECO:0000256" key="1">
    <source>
        <dbReference type="ARBA" id="ARBA00004141"/>
    </source>
</evidence>
<evidence type="ECO:0000256" key="7">
    <source>
        <dbReference type="SAM" id="Phobius"/>
    </source>
</evidence>
<keyword evidence="5 7" id="KW-0472">Membrane</keyword>
<reference evidence="8 9" key="1">
    <citation type="journal article" date="2018" name="BMC Genomics">
        <title>Genomic evidence for intraspecific hybridization in a clonal and extremely halotolerant yeast.</title>
        <authorList>
            <person name="Gostincar C."/>
            <person name="Stajich J.E."/>
            <person name="Zupancic J."/>
            <person name="Zalar P."/>
            <person name="Gunde-Cimerman N."/>
        </authorList>
    </citation>
    <scope>NUCLEOTIDE SEQUENCE [LARGE SCALE GENOMIC DNA]</scope>
    <source>
        <strain evidence="8 9">EXF-2682</strain>
    </source>
</reference>
<organism evidence="8 9">
    <name type="scientific">Hortaea werneckii</name>
    <name type="common">Black yeast</name>
    <name type="synonym">Cladosporium werneckii</name>
    <dbReference type="NCBI Taxonomy" id="91943"/>
    <lineage>
        <taxon>Eukaryota</taxon>
        <taxon>Fungi</taxon>
        <taxon>Dikarya</taxon>
        <taxon>Ascomycota</taxon>
        <taxon>Pezizomycotina</taxon>
        <taxon>Dothideomycetes</taxon>
        <taxon>Dothideomycetidae</taxon>
        <taxon>Mycosphaerellales</taxon>
        <taxon>Teratosphaeriaceae</taxon>
        <taxon>Hortaea</taxon>
    </lineage>
</organism>
<feature type="compositionally biased region" description="Basic and acidic residues" evidence="6">
    <location>
        <begin position="101"/>
        <end position="135"/>
    </location>
</feature>
<feature type="compositionally biased region" description="Basic and acidic residues" evidence="6">
    <location>
        <begin position="646"/>
        <end position="675"/>
    </location>
</feature>
<comment type="caution">
    <text evidence="8">The sequence shown here is derived from an EMBL/GenBank/DDBJ whole genome shotgun (WGS) entry which is preliminary data.</text>
</comment>
<dbReference type="Pfam" id="PF05277">
    <property type="entry name" value="DUF726"/>
    <property type="match status" value="1"/>
</dbReference>
<feature type="region of interest" description="Disordered" evidence="6">
    <location>
        <begin position="646"/>
        <end position="762"/>
    </location>
</feature>
<evidence type="ECO:0000313" key="9">
    <source>
        <dbReference type="Proteomes" id="UP000269276"/>
    </source>
</evidence>
<protein>
    <recommendedName>
        <fullName evidence="10">DUF726-domain-containing protein</fullName>
    </recommendedName>
</protein>
<feature type="compositionally biased region" description="Basic and acidic residues" evidence="6">
    <location>
        <begin position="707"/>
        <end position="721"/>
    </location>
</feature>
<evidence type="ECO:0000256" key="2">
    <source>
        <dbReference type="ARBA" id="ARBA00009824"/>
    </source>
</evidence>
<comment type="similarity">
    <text evidence="2">Belongs to the TMCO4 family.</text>
</comment>
<dbReference type="Gene3D" id="3.40.50.1820">
    <property type="entry name" value="alpha/beta hydrolase"/>
    <property type="match status" value="1"/>
</dbReference>
<keyword evidence="3 7" id="KW-0812">Transmembrane</keyword>
<dbReference type="GO" id="GO:0016020">
    <property type="term" value="C:membrane"/>
    <property type="evidence" value="ECO:0007669"/>
    <property type="project" value="UniProtKB-SubCell"/>
</dbReference>
<evidence type="ECO:0000256" key="5">
    <source>
        <dbReference type="ARBA" id="ARBA00023136"/>
    </source>
</evidence>
<dbReference type="InterPro" id="IPR007941">
    <property type="entry name" value="DUF726"/>
</dbReference>
<dbReference type="EMBL" id="QWIP01000068">
    <property type="protein sequence ID" value="RMY74795.1"/>
    <property type="molecule type" value="Genomic_DNA"/>
</dbReference>